<dbReference type="InterPro" id="IPR049825">
    <property type="entry name" value="Lasso_PadeA-like"/>
</dbReference>
<name>A0A9X4KGW7_9BACL</name>
<evidence type="ECO:0000313" key="3">
    <source>
        <dbReference type="Proteomes" id="UP001153387"/>
    </source>
</evidence>
<organism evidence="2 3">
    <name type="scientific">Cohnella ginsengisoli</name>
    <dbReference type="NCBI Taxonomy" id="425004"/>
    <lineage>
        <taxon>Bacteria</taxon>
        <taxon>Bacillati</taxon>
        <taxon>Bacillota</taxon>
        <taxon>Bacilli</taxon>
        <taxon>Bacillales</taxon>
        <taxon>Paenibacillaceae</taxon>
        <taxon>Cohnella</taxon>
    </lineage>
</organism>
<dbReference type="AlphaFoldDB" id="A0A9X4KGW7"/>
<dbReference type="RefSeq" id="WP_110468917.1">
    <property type="nucleotide sequence ID" value="NZ_JAPDHZ010000003.1"/>
</dbReference>
<reference evidence="2 3" key="1">
    <citation type="submission" date="2022-10" db="EMBL/GenBank/DDBJ databases">
        <title>Comparative genomic analysis of Cohnella hashimotonis sp. nov., isolated from the International Space Station.</title>
        <authorList>
            <person name="Simpson A."/>
            <person name="Venkateswaran K."/>
        </authorList>
    </citation>
    <scope>NUCLEOTIDE SEQUENCE [LARGE SCALE GENOMIC DNA]</scope>
    <source>
        <strain evidence="2 3">DSM 18997</strain>
    </source>
</reference>
<evidence type="ECO:0000256" key="1">
    <source>
        <dbReference type="SAM" id="MobiDB-lite"/>
    </source>
</evidence>
<keyword evidence="3" id="KW-1185">Reference proteome</keyword>
<feature type="compositionally biased region" description="Basic and acidic residues" evidence="1">
    <location>
        <begin position="27"/>
        <end position="38"/>
    </location>
</feature>
<feature type="region of interest" description="Disordered" evidence="1">
    <location>
        <begin position="17"/>
        <end position="52"/>
    </location>
</feature>
<sequence length="52" mass="5709">MAKQEWKQPALEVLDVNMTAAGPGKGVLDRYQPDRDDPVSFDPTLPRVPGDS</sequence>
<dbReference type="Proteomes" id="UP001153387">
    <property type="component" value="Unassembled WGS sequence"/>
</dbReference>
<gene>
    <name evidence="2" type="ORF">OMP38_13530</name>
</gene>
<protein>
    <submittedName>
        <fullName evidence="2">Paeninodin family lasso peptide</fullName>
    </submittedName>
</protein>
<accession>A0A9X4KGW7</accession>
<proteinExistence type="predicted"/>
<dbReference type="EMBL" id="JAPDHZ010000003">
    <property type="protein sequence ID" value="MDG0791770.1"/>
    <property type="molecule type" value="Genomic_DNA"/>
</dbReference>
<comment type="caution">
    <text evidence="2">The sequence shown here is derived from an EMBL/GenBank/DDBJ whole genome shotgun (WGS) entry which is preliminary data.</text>
</comment>
<dbReference type="NCBIfam" id="NF033524">
    <property type="entry name" value="lasso_PadeA_fam"/>
    <property type="match status" value="1"/>
</dbReference>
<evidence type="ECO:0000313" key="2">
    <source>
        <dbReference type="EMBL" id="MDG0791770.1"/>
    </source>
</evidence>